<dbReference type="AlphaFoldDB" id="A0A183J0F3"/>
<evidence type="ECO:0000256" key="3">
    <source>
        <dbReference type="ARBA" id="ARBA00022801"/>
    </source>
</evidence>
<dbReference type="EMBL" id="UZAM01012611">
    <property type="protein sequence ID" value="VDP22673.1"/>
    <property type="molecule type" value="Genomic_DNA"/>
</dbReference>
<keyword evidence="3 7" id="KW-0378">Hydrolase</keyword>
<keyword evidence="5 7" id="KW-0443">Lipid metabolism</keyword>
<dbReference type="OrthoDB" id="443524at2759"/>
<evidence type="ECO:0000256" key="6">
    <source>
        <dbReference type="ARBA" id="ARBA00023180"/>
    </source>
</evidence>
<keyword evidence="9" id="KW-1185">Reference proteome</keyword>
<dbReference type="PANTHER" id="PTHR12370:SF3">
    <property type="entry name" value="PHOSPHOLIPASE B-LIKE 2-RELATED"/>
    <property type="match status" value="1"/>
</dbReference>
<dbReference type="PANTHER" id="PTHR12370">
    <property type="entry name" value="PHOSPHOLIPASE B-RELATED"/>
    <property type="match status" value="1"/>
</dbReference>
<accession>A0A183J0F3</accession>
<evidence type="ECO:0000256" key="7">
    <source>
        <dbReference type="RuleBase" id="RU364138"/>
    </source>
</evidence>
<evidence type="ECO:0000313" key="9">
    <source>
        <dbReference type="Proteomes" id="UP000270296"/>
    </source>
</evidence>
<proteinExistence type="inferred from homology"/>
<keyword evidence="6" id="KW-0325">Glycoprotein</keyword>
<comment type="similarity">
    <text evidence="1 7">Belongs to the phospholipase B-like family.</text>
</comment>
<name>A0A183J0F3_9BILA</name>
<dbReference type="WBParaSite" id="SBAD_0000968501-mRNA-1">
    <property type="protein sequence ID" value="SBAD_0000968501-mRNA-1"/>
    <property type="gene ID" value="SBAD_0000968501"/>
</dbReference>
<protein>
    <recommendedName>
        <fullName evidence="7">Phospholipase B-like</fullName>
        <ecNumber evidence="7">3.1.1.-</ecNumber>
    </recommendedName>
</protein>
<dbReference type="Pfam" id="PF04916">
    <property type="entry name" value="Phospholip_B"/>
    <property type="match status" value="1"/>
</dbReference>
<dbReference type="GO" id="GO:0005576">
    <property type="term" value="C:extracellular region"/>
    <property type="evidence" value="ECO:0007669"/>
    <property type="project" value="TreeGrafter"/>
</dbReference>
<dbReference type="EC" id="3.1.1.-" evidence="7"/>
<organism evidence="10">
    <name type="scientific">Soboliphyme baturini</name>
    <dbReference type="NCBI Taxonomy" id="241478"/>
    <lineage>
        <taxon>Eukaryota</taxon>
        <taxon>Metazoa</taxon>
        <taxon>Ecdysozoa</taxon>
        <taxon>Nematoda</taxon>
        <taxon>Enoplea</taxon>
        <taxon>Dorylaimia</taxon>
        <taxon>Dioctophymatida</taxon>
        <taxon>Dioctophymatoidea</taxon>
        <taxon>Soboliphymatidae</taxon>
        <taxon>Soboliphyme</taxon>
    </lineage>
</organism>
<evidence type="ECO:0000256" key="5">
    <source>
        <dbReference type="ARBA" id="ARBA00023098"/>
    </source>
</evidence>
<sequence length="364" mass="42216">MQLAGLEDGYYNKTLKPHINISVFGFLRLQILGDLIELERKFKRPKDLKKSGFSCSAFILPIKDINDIYVSHVTWAPYSTMLRMQKLYRFKFHLDRGTALETPITSTFSSYPGTLWSIDDFYLLSSGLAVTETTIDCRNESLLEYIRPENALLTWIRTTLANRLATDGLHWTTLFSMFNSGTYNNQWMIVNYKALKRACKNMADAQCKSPRKHIFFVLEQLPNSITVDDLTSVLYSDSYWPSFNLPYFQSIYNISGNLDLVKKYGDFFSYENSPRHRMFKRDWQKVQDMSTLLKLMRYNQYYNDSLSECDCNPKHNAELAISSRGDLNPPNGTYPFDELHCRSHGGTDVKVSIIQLYDTCCNTK</sequence>
<dbReference type="Gene3D" id="3.60.60.30">
    <property type="match status" value="1"/>
</dbReference>
<comment type="function">
    <text evidence="7">Putative phospholipase.</text>
</comment>
<evidence type="ECO:0000313" key="8">
    <source>
        <dbReference type="EMBL" id="VDP22673.1"/>
    </source>
</evidence>
<evidence type="ECO:0000256" key="1">
    <source>
        <dbReference type="ARBA" id="ARBA00007835"/>
    </source>
</evidence>
<dbReference type="GO" id="GO:0009395">
    <property type="term" value="P:phospholipid catabolic process"/>
    <property type="evidence" value="ECO:0007669"/>
    <property type="project" value="TreeGrafter"/>
</dbReference>
<dbReference type="InterPro" id="IPR007000">
    <property type="entry name" value="PLipase_B-like"/>
</dbReference>
<reference evidence="10" key="1">
    <citation type="submission" date="2016-06" db="UniProtKB">
        <authorList>
            <consortium name="WormBaseParasite"/>
        </authorList>
    </citation>
    <scope>IDENTIFICATION</scope>
</reference>
<keyword evidence="4 7" id="KW-0442">Lipid degradation</keyword>
<evidence type="ECO:0000256" key="2">
    <source>
        <dbReference type="ARBA" id="ARBA00022729"/>
    </source>
</evidence>
<dbReference type="Proteomes" id="UP000270296">
    <property type="component" value="Unassembled WGS sequence"/>
</dbReference>
<reference evidence="8 9" key="2">
    <citation type="submission" date="2018-11" db="EMBL/GenBank/DDBJ databases">
        <authorList>
            <consortium name="Pathogen Informatics"/>
        </authorList>
    </citation>
    <scope>NUCLEOTIDE SEQUENCE [LARGE SCALE GENOMIC DNA]</scope>
</reference>
<evidence type="ECO:0000256" key="4">
    <source>
        <dbReference type="ARBA" id="ARBA00022963"/>
    </source>
</evidence>
<gene>
    <name evidence="8" type="ORF">SBAD_LOCUS9351</name>
</gene>
<evidence type="ECO:0000313" key="10">
    <source>
        <dbReference type="WBParaSite" id="SBAD_0000968501-mRNA-1"/>
    </source>
</evidence>
<dbReference type="GO" id="GO:0004620">
    <property type="term" value="F:phospholipase activity"/>
    <property type="evidence" value="ECO:0007669"/>
    <property type="project" value="InterPro"/>
</dbReference>
<keyword evidence="2" id="KW-0732">Signal</keyword>